<dbReference type="Proteomes" id="UP000094463">
    <property type="component" value="Chromosome"/>
</dbReference>
<gene>
    <name evidence="1" type="ORF">BBEV_2348</name>
</gene>
<dbReference type="STRING" id="632773.BBEV_2348"/>
<organism evidence="1 2">
    <name type="scientific">Salisediminibacterium beveridgei</name>
    <dbReference type="NCBI Taxonomy" id="632773"/>
    <lineage>
        <taxon>Bacteria</taxon>
        <taxon>Bacillati</taxon>
        <taxon>Bacillota</taxon>
        <taxon>Bacilli</taxon>
        <taxon>Bacillales</taxon>
        <taxon>Bacillaceae</taxon>
        <taxon>Salisediminibacterium</taxon>
    </lineage>
</organism>
<proteinExistence type="predicted"/>
<keyword evidence="2" id="KW-1185">Reference proteome</keyword>
<dbReference type="OrthoDB" id="2863767at2"/>
<dbReference type="EMBL" id="CP012502">
    <property type="protein sequence ID" value="AOM83689.1"/>
    <property type="molecule type" value="Genomic_DNA"/>
</dbReference>
<dbReference type="KEGG" id="bbev:BBEV_2348"/>
<name>A0A1D7QXG1_9BACI</name>
<dbReference type="AlphaFoldDB" id="A0A1D7QXG1"/>
<reference evidence="1 2" key="1">
    <citation type="submission" date="2015-08" db="EMBL/GenBank/DDBJ databases">
        <title>The complete genome sequence of Bacillus beveridgei MLTeJB.</title>
        <authorList>
            <person name="Hanson T.E."/>
            <person name="Mesa C."/>
            <person name="Basesman S.M."/>
            <person name="Oremland R.S."/>
        </authorList>
    </citation>
    <scope>NUCLEOTIDE SEQUENCE [LARGE SCALE GENOMIC DNA]</scope>
    <source>
        <strain evidence="1 2">MLTeJB</strain>
    </source>
</reference>
<evidence type="ECO:0000313" key="1">
    <source>
        <dbReference type="EMBL" id="AOM83689.1"/>
    </source>
</evidence>
<sequence length="127" mass="14160">MSMKKWVVAGSVLTAVAGGAYVASNPKAREKVVHSVDTTKHWVQVISNNRDDVVEQLSSSAEKVQAIVEAATKDFEQISESSQNMKGHLFDLLETVQDAFDEVKVVKNKLETRANERELLEETKEEQ</sequence>
<evidence type="ECO:0000313" key="2">
    <source>
        <dbReference type="Proteomes" id="UP000094463"/>
    </source>
</evidence>
<protein>
    <submittedName>
        <fullName evidence="1">Uncharacterized protein</fullName>
    </submittedName>
</protein>
<accession>A0A1D7QXG1</accession>